<dbReference type="EMBL" id="JBHSFP010000034">
    <property type="protein sequence ID" value="MFC4535729.1"/>
    <property type="molecule type" value="Genomic_DNA"/>
</dbReference>
<dbReference type="PANTHER" id="PTHR30055:SF219">
    <property type="entry name" value="TRANSCRIPTIONAL REGULATORY PROTEIN"/>
    <property type="match status" value="1"/>
</dbReference>
<comment type="caution">
    <text evidence="5">The sequence shown here is derived from an EMBL/GenBank/DDBJ whole genome shotgun (WGS) entry which is preliminary data.</text>
</comment>
<keyword evidence="1 2" id="KW-0238">DNA-binding</keyword>
<dbReference type="InterPro" id="IPR041583">
    <property type="entry name" value="TetR_C_31"/>
</dbReference>
<dbReference type="InterPro" id="IPR050109">
    <property type="entry name" value="HTH-type_TetR-like_transc_reg"/>
</dbReference>
<dbReference type="SUPFAM" id="SSF48498">
    <property type="entry name" value="Tetracyclin repressor-like, C-terminal domain"/>
    <property type="match status" value="1"/>
</dbReference>
<gene>
    <name evidence="5" type="ORF">ACFO60_33620</name>
</gene>
<feature type="domain" description="HTH tetR-type" evidence="4">
    <location>
        <begin position="1"/>
        <end position="61"/>
    </location>
</feature>
<evidence type="ECO:0000256" key="3">
    <source>
        <dbReference type="SAM" id="MobiDB-lite"/>
    </source>
</evidence>
<dbReference type="Proteomes" id="UP001596004">
    <property type="component" value="Unassembled WGS sequence"/>
</dbReference>
<evidence type="ECO:0000256" key="1">
    <source>
        <dbReference type="ARBA" id="ARBA00023125"/>
    </source>
</evidence>
<feature type="region of interest" description="Disordered" evidence="3">
    <location>
        <begin position="193"/>
        <end position="228"/>
    </location>
</feature>
<protein>
    <submittedName>
        <fullName evidence="5">TetR/AcrR family transcriptional regulator</fullName>
    </submittedName>
</protein>
<name>A0ABV9CT63_9ACTN</name>
<dbReference type="InterPro" id="IPR001647">
    <property type="entry name" value="HTH_TetR"/>
</dbReference>
<dbReference type="InterPro" id="IPR036271">
    <property type="entry name" value="Tet_transcr_reg_TetR-rel_C_sf"/>
</dbReference>
<dbReference type="SUPFAM" id="SSF46689">
    <property type="entry name" value="Homeodomain-like"/>
    <property type="match status" value="1"/>
</dbReference>
<evidence type="ECO:0000259" key="4">
    <source>
        <dbReference type="PROSITE" id="PS50977"/>
    </source>
</evidence>
<keyword evidence="6" id="KW-1185">Reference proteome</keyword>
<evidence type="ECO:0000256" key="2">
    <source>
        <dbReference type="PROSITE-ProRule" id="PRU00335"/>
    </source>
</evidence>
<dbReference type="Pfam" id="PF00440">
    <property type="entry name" value="TetR_N"/>
    <property type="match status" value="1"/>
</dbReference>
<reference evidence="6" key="1">
    <citation type="journal article" date="2019" name="Int. J. Syst. Evol. Microbiol.">
        <title>The Global Catalogue of Microorganisms (GCM) 10K type strain sequencing project: providing services to taxonomists for standard genome sequencing and annotation.</title>
        <authorList>
            <consortium name="The Broad Institute Genomics Platform"/>
            <consortium name="The Broad Institute Genome Sequencing Center for Infectious Disease"/>
            <person name="Wu L."/>
            <person name="Ma J."/>
        </authorList>
    </citation>
    <scope>NUCLEOTIDE SEQUENCE [LARGE SCALE GENOMIC DNA]</scope>
    <source>
        <strain evidence="6">CGMCC 4.7132</strain>
    </source>
</reference>
<organism evidence="5 6">
    <name type="scientific">Sphaerisporangium dianthi</name>
    <dbReference type="NCBI Taxonomy" id="1436120"/>
    <lineage>
        <taxon>Bacteria</taxon>
        <taxon>Bacillati</taxon>
        <taxon>Actinomycetota</taxon>
        <taxon>Actinomycetes</taxon>
        <taxon>Streptosporangiales</taxon>
        <taxon>Streptosporangiaceae</taxon>
        <taxon>Sphaerisporangium</taxon>
    </lineage>
</organism>
<evidence type="ECO:0000313" key="5">
    <source>
        <dbReference type="EMBL" id="MFC4535729.1"/>
    </source>
</evidence>
<dbReference type="Pfam" id="PF17940">
    <property type="entry name" value="TetR_C_31"/>
    <property type="match status" value="1"/>
</dbReference>
<dbReference type="Gene3D" id="1.10.357.10">
    <property type="entry name" value="Tetracycline Repressor, domain 2"/>
    <property type="match status" value="1"/>
</dbReference>
<proteinExistence type="predicted"/>
<accession>A0ABV9CT63</accession>
<feature type="DNA-binding region" description="H-T-H motif" evidence="2">
    <location>
        <begin position="24"/>
        <end position="43"/>
    </location>
</feature>
<dbReference type="RefSeq" id="WP_380848859.1">
    <property type="nucleotide sequence ID" value="NZ_JBHSFP010000034.1"/>
</dbReference>
<evidence type="ECO:0000313" key="6">
    <source>
        <dbReference type="Proteomes" id="UP001596004"/>
    </source>
</evidence>
<dbReference type="PROSITE" id="PS50977">
    <property type="entry name" value="HTH_TETR_2"/>
    <property type="match status" value="1"/>
</dbReference>
<dbReference type="PANTHER" id="PTHR30055">
    <property type="entry name" value="HTH-TYPE TRANSCRIPTIONAL REGULATOR RUTR"/>
    <property type="match status" value="1"/>
</dbReference>
<dbReference type="InterPro" id="IPR009057">
    <property type="entry name" value="Homeodomain-like_sf"/>
</dbReference>
<sequence>MGHREDLLAGAKRCLMQHGYARTTARDIVTASGTNLASIGYHYGSKAALMNAAVIDALFESSEELGRSLSAETDPSADPLERFEAMWTRIITQFTSHRPLFQASFEIFVQADHEPGLREVLAEALQQGRAGMEKTFQELSDFVPDPEARQAVGSFYQALVTGVMAQWLVDPERAPTGHQLALAVQTMSTWLDSIGANGRPTGENQAGENQAGGDGHESSANGEVPAAQ</sequence>